<dbReference type="Proteomes" id="UP000593626">
    <property type="component" value="Chromosome"/>
</dbReference>
<dbReference type="PANTHER" id="PTHR43358:SF4">
    <property type="entry name" value="ALPHA_BETA HYDROLASE FOLD-1 DOMAIN-CONTAINING PROTEIN"/>
    <property type="match status" value="1"/>
</dbReference>
<dbReference type="InterPro" id="IPR029058">
    <property type="entry name" value="AB_hydrolase_fold"/>
</dbReference>
<dbReference type="SUPFAM" id="SSF53474">
    <property type="entry name" value="alpha/beta-Hydrolases"/>
    <property type="match status" value="1"/>
</dbReference>
<keyword evidence="1" id="KW-0812">Transmembrane</keyword>
<dbReference type="AlphaFoldDB" id="A0A7S8C944"/>
<dbReference type="RefSeq" id="WP_239673216.1">
    <property type="nucleotide sequence ID" value="NZ_CP049742.1"/>
</dbReference>
<evidence type="ECO:0000256" key="1">
    <source>
        <dbReference type="SAM" id="Phobius"/>
    </source>
</evidence>
<sequence>MKKYLIWGISIVAFMVVVLLAAGFYFYDVAIDRSDEPLALHGGKDESIEVFMSEEQSIAEEVIKLWDEANSGKVVEMASDDGLLLKADLVSQPIQSKKAAILVHGYKGNRTQMPGISKYYHDCGYNVLRPDLRGHGESEGDYIGYGWHERLDLVQWIEFLKEETGAEEIVLHGFSMGAATVLMTSGEDLPQEVKAVVADSGYTSVMDELSHQLKYLYNLPSFPIMQVTSLITDARVGYNFTEASALEQVKKNKVPLFIIHGADDELVPTRMAEALYEAANVEKYIWIAQGAQHTEAFTVNQVEYEQRLTEFLDKLN</sequence>
<organism evidence="3 4">
    <name type="scientific">Mangrovibacillus cuniculi</name>
    <dbReference type="NCBI Taxonomy" id="2593652"/>
    <lineage>
        <taxon>Bacteria</taxon>
        <taxon>Bacillati</taxon>
        <taxon>Bacillota</taxon>
        <taxon>Bacilli</taxon>
        <taxon>Bacillales</taxon>
        <taxon>Bacillaceae</taxon>
        <taxon>Mangrovibacillus</taxon>
    </lineage>
</organism>
<name>A0A7S8C944_9BACI</name>
<proteinExistence type="predicted"/>
<keyword evidence="4" id="KW-1185">Reference proteome</keyword>
<evidence type="ECO:0000313" key="4">
    <source>
        <dbReference type="Proteomes" id="UP000593626"/>
    </source>
</evidence>
<reference evidence="3 4" key="1">
    <citation type="submission" date="2019-07" db="EMBL/GenBank/DDBJ databases">
        <title>Genome sequence of 2 isolates from Red Sea Mangroves.</title>
        <authorList>
            <person name="Sefrji F."/>
            <person name="Michoud G."/>
            <person name="Merlino G."/>
            <person name="Daffonchio D."/>
        </authorList>
    </citation>
    <scope>NUCLEOTIDE SEQUENCE [LARGE SCALE GENOMIC DNA]</scope>
    <source>
        <strain evidence="3 4">R1DC41</strain>
    </source>
</reference>
<accession>A0A7S8C944</accession>
<evidence type="ECO:0000313" key="3">
    <source>
        <dbReference type="EMBL" id="QPC45700.1"/>
    </source>
</evidence>
<dbReference type="Pfam" id="PF00561">
    <property type="entry name" value="Abhydrolase_1"/>
    <property type="match status" value="1"/>
</dbReference>
<keyword evidence="3" id="KW-0378">Hydrolase</keyword>
<evidence type="ECO:0000259" key="2">
    <source>
        <dbReference type="Pfam" id="PF00561"/>
    </source>
</evidence>
<dbReference type="KEGG" id="mcui:G8O30_01290"/>
<keyword evidence="1" id="KW-0472">Membrane</keyword>
<keyword evidence="1" id="KW-1133">Transmembrane helix</keyword>
<dbReference type="InterPro" id="IPR052920">
    <property type="entry name" value="DNA-binding_regulatory"/>
</dbReference>
<dbReference type="EMBL" id="CP049742">
    <property type="protein sequence ID" value="QPC45700.1"/>
    <property type="molecule type" value="Genomic_DNA"/>
</dbReference>
<gene>
    <name evidence="3" type="ORF">G8O30_01290</name>
</gene>
<dbReference type="Gene3D" id="3.40.50.1820">
    <property type="entry name" value="alpha/beta hydrolase"/>
    <property type="match status" value="1"/>
</dbReference>
<protein>
    <submittedName>
        <fullName evidence="3">Alpha/beta hydrolase</fullName>
    </submittedName>
</protein>
<dbReference type="GO" id="GO:0016787">
    <property type="term" value="F:hydrolase activity"/>
    <property type="evidence" value="ECO:0007669"/>
    <property type="project" value="UniProtKB-KW"/>
</dbReference>
<dbReference type="InterPro" id="IPR000073">
    <property type="entry name" value="AB_hydrolase_1"/>
</dbReference>
<dbReference type="PANTHER" id="PTHR43358">
    <property type="entry name" value="ALPHA/BETA-HYDROLASE"/>
    <property type="match status" value="1"/>
</dbReference>
<feature type="domain" description="AB hydrolase-1" evidence="2">
    <location>
        <begin position="101"/>
        <end position="215"/>
    </location>
</feature>
<feature type="transmembrane region" description="Helical" evidence="1">
    <location>
        <begin position="6"/>
        <end position="27"/>
    </location>
</feature>